<name>B8CQX0_SHEPW</name>
<dbReference type="InterPro" id="IPR044772">
    <property type="entry name" value="NO3_transporter"/>
</dbReference>
<feature type="transmembrane region" description="Helical" evidence="8">
    <location>
        <begin position="179"/>
        <end position="197"/>
    </location>
</feature>
<evidence type="ECO:0000256" key="6">
    <source>
        <dbReference type="ARBA" id="ARBA00023063"/>
    </source>
</evidence>
<dbReference type="KEGG" id="swp:swp_2916"/>
<evidence type="ECO:0000313" key="10">
    <source>
        <dbReference type="EMBL" id="ACJ29642.1"/>
    </source>
</evidence>
<keyword evidence="8" id="KW-1003">Cell membrane</keyword>
<keyword evidence="7 8" id="KW-0472">Membrane</keyword>
<dbReference type="SUPFAM" id="SSF103473">
    <property type="entry name" value="MFS general substrate transporter"/>
    <property type="match status" value="1"/>
</dbReference>
<evidence type="ECO:0000256" key="5">
    <source>
        <dbReference type="ARBA" id="ARBA00022989"/>
    </source>
</evidence>
<keyword evidence="6 8" id="KW-0534">Nitrate assimilation</keyword>
<dbReference type="InterPro" id="IPR020846">
    <property type="entry name" value="MFS_dom"/>
</dbReference>
<feature type="transmembrane region" description="Helical" evidence="8">
    <location>
        <begin position="323"/>
        <end position="346"/>
    </location>
</feature>
<dbReference type="GO" id="GO:0015112">
    <property type="term" value="F:nitrate transmembrane transporter activity"/>
    <property type="evidence" value="ECO:0007669"/>
    <property type="project" value="UniProtKB-UniRule"/>
</dbReference>
<dbReference type="OrthoDB" id="9773404at2"/>
<dbReference type="AlphaFoldDB" id="B8CQX0"/>
<dbReference type="PANTHER" id="PTHR23515">
    <property type="entry name" value="HIGH-AFFINITY NITRATE TRANSPORTER 2.3"/>
    <property type="match status" value="1"/>
</dbReference>
<dbReference type="Gene3D" id="1.20.1250.20">
    <property type="entry name" value="MFS general substrate transporter like domains"/>
    <property type="match status" value="2"/>
</dbReference>
<dbReference type="EMBL" id="CP000472">
    <property type="protein sequence ID" value="ACJ29642.1"/>
    <property type="molecule type" value="Genomic_DNA"/>
</dbReference>
<feature type="transmembrane region" description="Helical" evidence="8">
    <location>
        <begin position="86"/>
        <end position="106"/>
    </location>
</feature>
<organism evidence="10 11">
    <name type="scientific">Shewanella piezotolerans (strain WP3 / JCM 13877)</name>
    <dbReference type="NCBI Taxonomy" id="225849"/>
    <lineage>
        <taxon>Bacteria</taxon>
        <taxon>Pseudomonadati</taxon>
        <taxon>Pseudomonadota</taxon>
        <taxon>Gammaproteobacteria</taxon>
        <taxon>Alteromonadales</taxon>
        <taxon>Shewanellaceae</taxon>
        <taxon>Shewanella</taxon>
    </lineage>
</organism>
<dbReference type="PROSITE" id="PS50850">
    <property type="entry name" value="MFS"/>
    <property type="match status" value="1"/>
</dbReference>
<keyword evidence="3 8" id="KW-0813">Transport</keyword>
<reference evidence="10 11" key="1">
    <citation type="journal article" date="2008" name="PLoS ONE">
        <title>Environmental adaptation: genomic analysis of the piezotolerant and psychrotolerant deep-sea iron reducing bacterium Shewanella piezotolerans WP3.</title>
        <authorList>
            <person name="Wang F."/>
            <person name="Wang J."/>
            <person name="Jian H."/>
            <person name="Zhang B."/>
            <person name="Li S."/>
            <person name="Wang F."/>
            <person name="Zeng X."/>
            <person name="Gao L."/>
            <person name="Bartlett D.H."/>
            <person name="Yu J."/>
            <person name="Hu S."/>
            <person name="Xiao X."/>
        </authorList>
    </citation>
    <scope>NUCLEOTIDE SEQUENCE [LARGE SCALE GENOMIC DNA]</scope>
    <source>
        <strain evidence="11">WP3 / JCM 13877</strain>
    </source>
</reference>
<feature type="transmembrane region" description="Helical" evidence="8">
    <location>
        <begin position="367"/>
        <end position="386"/>
    </location>
</feature>
<dbReference type="NCBIfam" id="TIGR00886">
    <property type="entry name" value="2A0108"/>
    <property type="match status" value="1"/>
</dbReference>
<evidence type="ECO:0000313" key="11">
    <source>
        <dbReference type="Proteomes" id="UP000000753"/>
    </source>
</evidence>
<dbReference type="eggNOG" id="COG2223">
    <property type="taxonomic scope" value="Bacteria"/>
</dbReference>
<feature type="transmembrane region" description="Helical" evidence="8">
    <location>
        <begin position="113"/>
        <end position="132"/>
    </location>
</feature>
<feature type="transmembrane region" description="Helical" evidence="8">
    <location>
        <begin position="25"/>
        <end position="48"/>
    </location>
</feature>
<keyword evidence="5 8" id="KW-1133">Transmembrane helix</keyword>
<sequence>MTSKNTAEAGFNLFSFSGKMKVMHLSWMAFFITFMVWFNAAPLLSVIAESIGLSQSQIKTLLILNVALTIPARVLIGMVTDKYGPRLVYSLLLGICSIPCFMFALGTTFEQLALARFLLGFIGAGFVVGIRIVSEWFPAKELGTAEGIYGGWGNFGSAAAAFTLPAVALAFGGADGWRYAIALTGLLSLAFAFIYYFNVTDTPKGSTYFKPKKAGALEVTSKGDFVLLLVMKLPMYATLALLGWKLSPAGVSMFSHQVVYGIYALLCLVLIVDIYQTYQVNKQVFAGMVPEFERYEFKQVAVLNVLYFSTFGSELAVVSMLPLFFAETFGLGLAQAGLVASSYAFMNLMSRPGGGWLSDRFGRKSTLLILTAGLAIGYFGVAQINATWALPFAIIMVMACSFFVQGGEGAVFAAVPLIKRRLTGQIAGMTGAYGNVGAVFFLTVYSMVSTQTFFYVIAVSALVGFLTVFLMTEPKGHIAEVNEKGEVTLISVN</sequence>
<protein>
    <recommendedName>
        <fullName evidence="8">Nitrate/nitrite transporter</fullName>
    </recommendedName>
</protein>
<feature type="transmembrane region" description="Helical" evidence="8">
    <location>
        <begin position="225"/>
        <end position="246"/>
    </location>
</feature>
<comment type="caution">
    <text evidence="8">Lacks conserved residue(s) required for the propagation of feature annotation.</text>
</comment>
<comment type="similarity">
    <text evidence="2 8">Belongs to the major facilitator superfamily. Nitrate/nitrite porter (TC 2.A.1.8) family.</text>
</comment>
<dbReference type="PROSITE" id="PS00216">
    <property type="entry name" value="SUGAR_TRANSPORT_1"/>
    <property type="match status" value="1"/>
</dbReference>
<dbReference type="InterPro" id="IPR011701">
    <property type="entry name" value="MFS"/>
</dbReference>
<dbReference type="InterPro" id="IPR036259">
    <property type="entry name" value="MFS_trans_sf"/>
</dbReference>
<proteinExistence type="inferred from homology"/>
<feature type="transmembrane region" description="Helical" evidence="8">
    <location>
        <begin position="60"/>
        <end position="80"/>
    </location>
</feature>
<dbReference type="InterPro" id="IPR005829">
    <property type="entry name" value="Sugar_transporter_CS"/>
</dbReference>
<feature type="transmembrane region" description="Helical" evidence="8">
    <location>
        <begin position="453"/>
        <end position="472"/>
    </location>
</feature>
<dbReference type="RefSeq" id="WP_020912996.1">
    <property type="nucleotide sequence ID" value="NC_011566.1"/>
</dbReference>
<evidence type="ECO:0000256" key="2">
    <source>
        <dbReference type="ARBA" id="ARBA00008432"/>
    </source>
</evidence>
<evidence type="ECO:0000259" key="9">
    <source>
        <dbReference type="PROSITE" id="PS50850"/>
    </source>
</evidence>
<evidence type="ECO:0000256" key="7">
    <source>
        <dbReference type="ARBA" id="ARBA00023136"/>
    </source>
</evidence>
<evidence type="ECO:0000256" key="4">
    <source>
        <dbReference type="ARBA" id="ARBA00022692"/>
    </source>
</evidence>
<evidence type="ECO:0000256" key="8">
    <source>
        <dbReference type="RuleBase" id="RU366033"/>
    </source>
</evidence>
<gene>
    <name evidence="10" type="ordered locus">swp_2916</name>
</gene>
<accession>B8CQX0</accession>
<dbReference type="STRING" id="225849.swp_2916"/>
<evidence type="ECO:0000256" key="3">
    <source>
        <dbReference type="ARBA" id="ARBA00022448"/>
    </source>
</evidence>
<keyword evidence="11" id="KW-1185">Reference proteome</keyword>
<dbReference type="Pfam" id="PF07690">
    <property type="entry name" value="MFS_1"/>
    <property type="match status" value="2"/>
</dbReference>
<feature type="transmembrane region" description="Helical" evidence="8">
    <location>
        <begin position="392"/>
        <end position="414"/>
    </location>
</feature>
<dbReference type="HOGENOM" id="CLU_024204_4_1_6"/>
<feature type="transmembrane region" description="Helical" evidence="8">
    <location>
        <begin position="426"/>
        <end position="447"/>
    </location>
</feature>
<dbReference type="InterPro" id="IPR004737">
    <property type="entry name" value="NO3_transporter_NarK/NarU-like"/>
</dbReference>
<feature type="transmembrane region" description="Helical" evidence="8">
    <location>
        <begin position="258"/>
        <end position="278"/>
    </location>
</feature>
<evidence type="ECO:0000256" key="1">
    <source>
        <dbReference type="ARBA" id="ARBA00004141"/>
    </source>
</evidence>
<feature type="transmembrane region" description="Helical" evidence="8">
    <location>
        <begin position="152"/>
        <end position="172"/>
    </location>
</feature>
<dbReference type="GO" id="GO:0005886">
    <property type="term" value="C:plasma membrane"/>
    <property type="evidence" value="ECO:0007669"/>
    <property type="project" value="UniProtKB-SubCell"/>
</dbReference>
<dbReference type="GO" id="GO:0042128">
    <property type="term" value="P:nitrate assimilation"/>
    <property type="evidence" value="ECO:0007669"/>
    <property type="project" value="UniProtKB-UniRule"/>
</dbReference>
<dbReference type="Proteomes" id="UP000000753">
    <property type="component" value="Chromosome"/>
</dbReference>
<comment type="subcellular location">
    <subcellularLocation>
        <location evidence="8">Cell membrane</location>
        <topology evidence="8">Multi-pass membrane protein</topology>
    </subcellularLocation>
    <subcellularLocation>
        <location evidence="1">Membrane</location>
        <topology evidence="1">Multi-pass membrane protein</topology>
    </subcellularLocation>
</comment>
<feature type="domain" description="Major facilitator superfamily (MFS) profile" evidence="9">
    <location>
        <begin position="22"/>
        <end position="476"/>
    </location>
</feature>
<keyword evidence="4 8" id="KW-0812">Transmembrane</keyword>
<dbReference type="GO" id="GO:0015113">
    <property type="term" value="F:nitrite transmembrane transporter activity"/>
    <property type="evidence" value="ECO:0007669"/>
    <property type="project" value="InterPro"/>
</dbReference>